<organism evidence="2 3">
    <name type="scientific">Phaeosphaeria nodorum (strain SN15 / ATCC MYA-4574 / FGSC 10173)</name>
    <name type="common">Glume blotch fungus</name>
    <name type="synonym">Parastagonospora nodorum</name>
    <dbReference type="NCBI Taxonomy" id="321614"/>
    <lineage>
        <taxon>Eukaryota</taxon>
        <taxon>Fungi</taxon>
        <taxon>Dikarya</taxon>
        <taxon>Ascomycota</taxon>
        <taxon>Pezizomycotina</taxon>
        <taxon>Dothideomycetes</taxon>
        <taxon>Pleosporomycetidae</taxon>
        <taxon>Pleosporales</taxon>
        <taxon>Pleosporineae</taxon>
        <taxon>Phaeosphaeriaceae</taxon>
        <taxon>Parastagonospora</taxon>
    </lineage>
</organism>
<dbReference type="GeneID" id="5972709"/>
<dbReference type="VEuPathDB" id="FungiDB:JI435_440920"/>
<reference evidence="3" key="1">
    <citation type="journal article" date="2007" name="Plant Cell">
        <title>Dothideomycete-plant interactions illuminated by genome sequencing and EST analysis of the wheat pathogen Stagonospora nodorum.</title>
        <authorList>
            <person name="Hane J.K."/>
            <person name="Lowe R.G."/>
            <person name="Solomon P.S."/>
            <person name="Tan K.C."/>
            <person name="Schoch C.L."/>
            <person name="Spatafora J.W."/>
            <person name="Crous P.W."/>
            <person name="Kodira C."/>
            <person name="Birren B.W."/>
            <person name="Galagan J.E."/>
            <person name="Torriani S.F."/>
            <person name="McDonald B.A."/>
            <person name="Oliver R.P."/>
        </authorList>
    </citation>
    <scope>NUCLEOTIDE SEQUENCE [LARGE SCALE GENOMIC DNA]</scope>
    <source>
        <strain evidence="3">SN15 / ATCC MYA-4574 / FGSC 10173</strain>
    </source>
</reference>
<dbReference type="KEGG" id="pno:SNOG_05429"/>
<dbReference type="RefSeq" id="XP_001795834.1">
    <property type="nucleotide sequence ID" value="XM_001795782.1"/>
</dbReference>
<proteinExistence type="predicted"/>
<evidence type="ECO:0000313" key="2">
    <source>
        <dbReference type="EMBL" id="EAT87820.1"/>
    </source>
</evidence>
<feature type="compositionally biased region" description="Polar residues" evidence="1">
    <location>
        <begin position="26"/>
        <end position="43"/>
    </location>
</feature>
<dbReference type="InParanoid" id="Q0US35"/>
<gene>
    <name evidence="2" type="ORF">SNOG_05429</name>
</gene>
<dbReference type="EMBL" id="CH445331">
    <property type="protein sequence ID" value="EAT87820.1"/>
    <property type="molecule type" value="Genomic_DNA"/>
</dbReference>
<name>Q0US35_PHANO</name>
<dbReference type="AlphaFoldDB" id="Q0US35"/>
<accession>Q0US35</accession>
<dbReference type="Proteomes" id="UP000001055">
    <property type="component" value="Unassembled WGS sequence"/>
</dbReference>
<evidence type="ECO:0000313" key="3">
    <source>
        <dbReference type="Proteomes" id="UP000001055"/>
    </source>
</evidence>
<feature type="region of interest" description="Disordered" evidence="1">
    <location>
        <begin position="1"/>
        <end position="55"/>
    </location>
</feature>
<protein>
    <submittedName>
        <fullName evidence="2">Uncharacterized protein</fullName>
    </submittedName>
</protein>
<sequence>MRHVTQPRARGSGVGPPQRAKAEVSPSATDNTQDLGYGNTTVTGHGRRHSSGRVDYGHMSGRVTIIHSSIKASALSHALFSSLSTDARRWVQPRGLLDDYRPRPASRVLWIAGSGGKMVPGICLPVWNLRFPSPAER</sequence>
<evidence type="ECO:0000256" key="1">
    <source>
        <dbReference type="SAM" id="MobiDB-lite"/>
    </source>
</evidence>